<reference evidence="2 3" key="1">
    <citation type="journal article" date="2018" name="Mol. Plant">
        <title>The genome of Artemisia annua provides insight into the evolution of Asteraceae family and artemisinin biosynthesis.</title>
        <authorList>
            <person name="Shen Q."/>
            <person name="Zhang L."/>
            <person name="Liao Z."/>
            <person name="Wang S."/>
            <person name="Yan T."/>
            <person name="Shi P."/>
            <person name="Liu M."/>
            <person name="Fu X."/>
            <person name="Pan Q."/>
            <person name="Wang Y."/>
            <person name="Lv Z."/>
            <person name="Lu X."/>
            <person name="Zhang F."/>
            <person name="Jiang W."/>
            <person name="Ma Y."/>
            <person name="Chen M."/>
            <person name="Hao X."/>
            <person name="Li L."/>
            <person name="Tang Y."/>
            <person name="Lv G."/>
            <person name="Zhou Y."/>
            <person name="Sun X."/>
            <person name="Brodelius P.E."/>
            <person name="Rose J.K.C."/>
            <person name="Tang K."/>
        </authorList>
    </citation>
    <scope>NUCLEOTIDE SEQUENCE [LARGE SCALE GENOMIC DNA]</scope>
    <source>
        <strain evidence="3">cv. Huhao1</strain>
        <tissue evidence="2">Leaf</tissue>
    </source>
</reference>
<dbReference type="PANTHER" id="PTHR31672">
    <property type="entry name" value="BNACNNG10540D PROTEIN"/>
    <property type="match status" value="1"/>
</dbReference>
<evidence type="ECO:0000259" key="1">
    <source>
        <dbReference type="PROSITE" id="PS50181"/>
    </source>
</evidence>
<dbReference type="Proteomes" id="UP000245207">
    <property type="component" value="Unassembled WGS sequence"/>
</dbReference>
<dbReference type="PANTHER" id="PTHR31672:SF13">
    <property type="entry name" value="F-BOX PROTEIN CPR30-LIKE"/>
    <property type="match status" value="1"/>
</dbReference>
<comment type="caution">
    <text evidence="2">The sequence shown here is derived from an EMBL/GenBank/DDBJ whole genome shotgun (WGS) entry which is preliminary data.</text>
</comment>
<keyword evidence="3" id="KW-1185">Reference proteome</keyword>
<organism evidence="2 3">
    <name type="scientific">Artemisia annua</name>
    <name type="common">Sweet wormwood</name>
    <dbReference type="NCBI Taxonomy" id="35608"/>
    <lineage>
        <taxon>Eukaryota</taxon>
        <taxon>Viridiplantae</taxon>
        <taxon>Streptophyta</taxon>
        <taxon>Embryophyta</taxon>
        <taxon>Tracheophyta</taxon>
        <taxon>Spermatophyta</taxon>
        <taxon>Magnoliopsida</taxon>
        <taxon>eudicotyledons</taxon>
        <taxon>Gunneridae</taxon>
        <taxon>Pentapetalae</taxon>
        <taxon>asterids</taxon>
        <taxon>campanulids</taxon>
        <taxon>Asterales</taxon>
        <taxon>Asteraceae</taxon>
        <taxon>Asteroideae</taxon>
        <taxon>Anthemideae</taxon>
        <taxon>Artemisiinae</taxon>
        <taxon>Artemisia</taxon>
    </lineage>
</organism>
<evidence type="ECO:0000313" key="2">
    <source>
        <dbReference type="EMBL" id="PWA98978.1"/>
    </source>
</evidence>
<protein>
    <submittedName>
        <fullName evidence="2">F-box associated interaction domain-containing protein</fullName>
    </submittedName>
</protein>
<dbReference type="EMBL" id="PKPP01000041">
    <property type="protein sequence ID" value="PWA98978.1"/>
    <property type="molecule type" value="Genomic_DNA"/>
</dbReference>
<dbReference type="InterPro" id="IPR036047">
    <property type="entry name" value="F-box-like_dom_sf"/>
</dbReference>
<evidence type="ECO:0000313" key="3">
    <source>
        <dbReference type="Proteomes" id="UP000245207"/>
    </source>
</evidence>
<feature type="domain" description="F-box" evidence="1">
    <location>
        <begin position="16"/>
        <end position="62"/>
    </location>
</feature>
<name>A0A2U1QLW4_ARTAN</name>
<dbReference type="InterPro" id="IPR006527">
    <property type="entry name" value="F-box-assoc_dom_typ1"/>
</dbReference>
<dbReference type="SMART" id="SM00256">
    <property type="entry name" value="FBOX"/>
    <property type="match status" value="1"/>
</dbReference>
<dbReference type="PROSITE" id="PS50181">
    <property type="entry name" value="FBOX"/>
    <property type="match status" value="1"/>
</dbReference>
<dbReference type="Pfam" id="PF00646">
    <property type="entry name" value="F-box"/>
    <property type="match status" value="1"/>
</dbReference>
<accession>A0A2U1QLW4</accession>
<sequence>MVQQSKKSSKRIDRQSIPSRLLPPDIIVEILLRFPVETLLRCKSVCTSWYTLISSRYFINSHVRLIFSLSRIRVYDLPRKLVSVVPVNLIGSCNGLLCIVQWDNSFLYNPSTRIYKRLPYSGLSAGAGYSFGYDESSDDYKVVGLSCDNKVAKIYSLKTGRWKDMNDVPYISPLCHSGTFSNGAFHWMVLEMVRKERVPFFRVTNIVSFDLATETFGEVSPPRLYGDKYDRGILFTKLTTLGEWLCVIVHYGGSRAHLWVMKVYGVKDSWTKLVSIPYYNKEGFYVPVSMSNDGTATPERIMRSFTQIQEFDEAFEACTHVDSLVSPHSPLDSEQIEELSSYFTINRRNCYDLLVCTSRYGPGYRDSDYGVDVGGHHHIEEPGFKGTTRVGFDVILTICGGRLFSDPHGSDGCFTGPWFRINYPGMMVDCGVSCDGHSGCTWSRVVLEVVSSSGGCGVRHSRDSSVE</sequence>
<dbReference type="Gene3D" id="1.20.1280.50">
    <property type="match status" value="1"/>
</dbReference>
<dbReference type="STRING" id="35608.A0A2U1QLW4"/>
<dbReference type="OrthoDB" id="591557at2759"/>
<proteinExistence type="predicted"/>
<dbReference type="AlphaFoldDB" id="A0A2U1QLW4"/>
<dbReference type="InterPro" id="IPR017451">
    <property type="entry name" value="F-box-assoc_interact_dom"/>
</dbReference>
<dbReference type="Pfam" id="PF07734">
    <property type="entry name" value="FBA_1"/>
    <property type="match status" value="1"/>
</dbReference>
<dbReference type="InterPro" id="IPR001810">
    <property type="entry name" value="F-box_dom"/>
</dbReference>
<gene>
    <name evidence="2" type="ORF">CTI12_AA013830</name>
</gene>
<dbReference type="InterPro" id="IPR050796">
    <property type="entry name" value="SCF_F-box_component"/>
</dbReference>
<dbReference type="CDD" id="cd22157">
    <property type="entry name" value="F-box_AtFBW1-like"/>
    <property type="match status" value="1"/>
</dbReference>
<dbReference type="NCBIfam" id="TIGR01640">
    <property type="entry name" value="F_box_assoc_1"/>
    <property type="match status" value="1"/>
</dbReference>
<dbReference type="SUPFAM" id="SSF81383">
    <property type="entry name" value="F-box domain"/>
    <property type="match status" value="1"/>
</dbReference>